<dbReference type="AlphaFoldDB" id="A0A0L8G6L7"/>
<organism evidence="1">
    <name type="scientific">Octopus bimaculoides</name>
    <name type="common">California two-spotted octopus</name>
    <dbReference type="NCBI Taxonomy" id="37653"/>
    <lineage>
        <taxon>Eukaryota</taxon>
        <taxon>Metazoa</taxon>
        <taxon>Spiralia</taxon>
        <taxon>Lophotrochozoa</taxon>
        <taxon>Mollusca</taxon>
        <taxon>Cephalopoda</taxon>
        <taxon>Coleoidea</taxon>
        <taxon>Octopodiformes</taxon>
        <taxon>Octopoda</taxon>
        <taxon>Incirrata</taxon>
        <taxon>Octopodidae</taxon>
        <taxon>Octopus</taxon>
    </lineage>
</organism>
<dbReference type="EMBL" id="KQ423546">
    <property type="protein sequence ID" value="KOF72666.1"/>
    <property type="molecule type" value="Genomic_DNA"/>
</dbReference>
<reference evidence="1" key="1">
    <citation type="submission" date="2015-07" db="EMBL/GenBank/DDBJ databases">
        <title>MeaNS - Measles Nucleotide Surveillance Program.</title>
        <authorList>
            <person name="Tran T."/>
            <person name="Druce J."/>
        </authorList>
    </citation>
    <scope>NUCLEOTIDE SEQUENCE</scope>
    <source>
        <strain evidence="1">UCB-OBI-ISO-001</strain>
        <tissue evidence="1">Gonad</tissue>
    </source>
</reference>
<proteinExistence type="predicted"/>
<name>A0A0L8G6L7_OCTBM</name>
<accession>A0A0L8G6L7</accession>
<protein>
    <submittedName>
        <fullName evidence="1">Uncharacterized protein</fullName>
    </submittedName>
</protein>
<sequence length="61" mass="7113">MTFLAAYFGFDFQLKLWFLFSENDNILLTCFKVGESREKTELIDPFAILGVIESMRNSIEL</sequence>
<evidence type="ECO:0000313" key="1">
    <source>
        <dbReference type="EMBL" id="KOF72666.1"/>
    </source>
</evidence>
<gene>
    <name evidence="1" type="ORF">OCBIM_22039089mg</name>
</gene>